<dbReference type="RefSeq" id="XP_056481010.1">
    <property type="nucleotide sequence ID" value="XM_056637503.1"/>
</dbReference>
<comment type="caution">
    <text evidence="2">The sequence shown here is derived from an EMBL/GenBank/DDBJ whole genome shotgun (WGS) entry which is preliminary data.</text>
</comment>
<dbReference type="Proteomes" id="UP001147747">
    <property type="component" value="Unassembled WGS sequence"/>
</dbReference>
<sequence length="128" mass="15276">MDEEEIQSIQDEDQFCYRQLEQLFTKFHSWFYELGLPIMDFMSGPWHKYITGVLSSRDSYDEEHIFQTRDLGIFLEPTELEEVPEFFYLLGNQVEELEYEKAVSDDEDDDEHDEFDDETKNGRPASPV</sequence>
<reference evidence="2" key="1">
    <citation type="submission" date="2022-12" db="EMBL/GenBank/DDBJ databases">
        <authorList>
            <person name="Petersen C."/>
        </authorList>
    </citation>
    <scope>NUCLEOTIDE SEQUENCE</scope>
    <source>
        <strain evidence="2">IBT 29677</strain>
    </source>
</reference>
<evidence type="ECO:0000313" key="2">
    <source>
        <dbReference type="EMBL" id="KAJ5375980.1"/>
    </source>
</evidence>
<organism evidence="2 3">
    <name type="scientific">Penicillium cosmopolitanum</name>
    <dbReference type="NCBI Taxonomy" id="1131564"/>
    <lineage>
        <taxon>Eukaryota</taxon>
        <taxon>Fungi</taxon>
        <taxon>Dikarya</taxon>
        <taxon>Ascomycota</taxon>
        <taxon>Pezizomycotina</taxon>
        <taxon>Eurotiomycetes</taxon>
        <taxon>Eurotiomycetidae</taxon>
        <taxon>Eurotiales</taxon>
        <taxon>Aspergillaceae</taxon>
        <taxon>Penicillium</taxon>
    </lineage>
</organism>
<evidence type="ECO:0000256" key="1">
    <source>
        <dbReference type="SAM" id="MobiDB-lite"/>
    </source>
</evidence>
<reference evidence="2" key="2">
    <citation type="journal article" date="2023" name="IMA Fungus">
        <title>Comparative genomic study of the Penicillium genus elucidates a diverse pangenome and 15 lateral gene transfer events.</title>
        <authorList>
            <person name="Petersen C."/>
            <person name="Sorensen T."/>
            <person name="Nielsen M.R."/>
            <person name="Sondergaard T.E."/>
            <person name="Sorensen J.L."/>
            <person name="Fitzpatrick D.A."/>
            <person name="Frisvad J.C."/>
            <person name="Nielsen K.L."/>
        </authorList>
    </citation>
    <scope>NUCLEOTIDE SEQUENCE</scope>
    <source>
        <strain evidence="2">IBT 29677</strain>
    </source>
</reference>
<dbReference type="EMBL" id="JAPZBU010000012">
    <property type="protein sequence ID" value="KAJ5375980.1"/>
    <property type="molecule type" value="Genomic_DNA"/>
</dbReference>
<proteinExistence type="predicted"/>
<gene>
    <name evidence="2" type="ORF">N7509_012866</name>
</gene>
<evidence type="ECO:0000313" key="3">
    <source>
        <dbReference type="Proteomes" id="UP001147747"/>
    </source>
</evidence>
<dbReference type="GeneID" id="81376483"/>
<keyword evidence="3" id="KW-1185">Reference proteome</keyword>
<feature type="compositionally biased region" description="Acidic residues" evidence="1">
    <location>
        <begin position="105"/>
        <end position="117"/>
    </location>
</feature>
<dbReference type="OrthoDB" id="1577640at2759"/>
<protein>
    <submittedName>
        <fullName evidence="2">Uncharacterized protein</fullName>
    </submittedName>
</protein>
<feature type="region of interest" description="Disordered" evidence="1">
    <location>
        <begin position="100"/>
        <end position="128"/>
    </location>
</feature>
<dbReference type="AlphaFoldDB" id="A0A9W9SCR1"/>
<name>A0A9W9SCR1_9EURO</name>
<accession>A0A9W9SCR1</accession>